<dbReference type="Proteomes" id="UP000216454">
    <property type="component" value="Unassembled WGS sequence"/>
</dbReference>
<proteinExistence type="predicted"/>
<feature type="transmembrane region" description="Helical" evidence="1">
    <location>
        <begin position="162"/>
        <end position="179"/>
    </location>
</feature>
<gene>
    <name evidence="2" type="ORF">PSSU_0118</name>
</gene>
<keyword evidence="3" id="KW-1185">Reference proteome</keyword>
<name>A0A261F4L1_9BIFI</name>
<dbReference type="EMBL" id="MWWQ01000001">
    <property type="protein sequence ID" value="OZG54015.1"/>
    <property type="molecule type" value="Genomic_DNA"/>
</dbReference>
<sequence length="312" mass="34750">MGLFSYGNLDGQESSYEADLGINSTHRKKRRRRKGLSNRGMKLFAGILFLIGMIGTSVIAARLPQESTDADLGTLSAVVACLAALLTSLPMYAWLLVRGFEHTARPGVYFVRLLVLAAVCEVPWDLATWQYQRYSTSASGIVGSLYGSVDARPWLNLYTQNPVWALALSELILMCLAWIRRHQAPTEKEGPKQYVWYSAGTAWLLRFLLIFAAVMWTWLLNIGQLGKLFPLGLMFLLFVLIFYGLRGKENTSMMLAAAVGALEALAPAVGVLILHFHNDDEGFAHSWTRWLWYPATVLMMLAPGLVACWGLL</sequence>
<evidence type="ECO:0000256" key="1">
    <source>
        <dbReference type="SAM" id="Phobius"/>
    </source>
</evidence>
<feature type="transmembrane region" description="Helical" evidence="1">
    <location>
        <begin position="255"/>
        <end position="278"/>
    </location>
</feature>
<keyword evidence="1" id="KW-0812">Transmembrane</keyword>
<feature type="transmembrane region" description="Helical" evidence="1">
    <location>
        <begin position="109"/>
        <end position="127"/>
    </location>
</feature>
<dbReference type="RefSeq" id="WP_094690460.1">
    <property type="nucleotide sequence ID" value="NZ_MWWQ01000001.1"/>
</dbReference>
<evidence type="ECO:0000313" key="3">
    <source>
        <dbReference type="Proteomes" id="UP000216454"/>
    </source>
</evidence>
<comment type="caution">
    <text evidence="2">The sequence shown here is derived from an EMBL/GenBank/DDBJ whole genome shotgun (WGS) entry which is preliminary data.</text>
</comment>
<feature type="transmembrane region" description="Helical" evidence="1">
    <location>
        <begin position="40"/>
        <end position="63"/>
    </location>
</feature>
<feature type="transmembrane region" description="Helical" evidence="1">
    <location>
        <begin position="225"/>
        <end position="243"/>
    </location>
</feature>
<evidence type="ECO:0000313" key="2">
    <source>
        <dbReference type="EMBL" id="OZG54015.1"/>
    </source>
</evidence>
<feature type="transmembrane region" description="Helical" evidence="1">
    <location>
        <begin position="75"/>
        <end position="97"/>
    </location>
</feature>
<feature type="transmembrane region" description="Helical" evidence="1">
    <location>
        <begin position="200"/>
        <end position="219"/>
    </location>
</feature>
<protein>
    <submittedName>
        <fullName evidence="2">ABC transporter permease</fullName>
    </submittedName>
</protein>
<keyword evidence="1" id="KW-1133">Transmembrane helix</keyword>
<dbReference type="AlphaFoldDB" id="A0A261F4L1"/>
<accession>A0A261F4L1</accession>
<reference evidence="2 3" key="1">
    <citation type="journal article" date="2017" name="BMC Genomics">
        <title>Comparative genomic and phylogenomic analyses of the Bifidobacteriaceae family.</title>
        <authorList>
            <person name="Lugli G.A."/>
            <person name="Milani C."/>
            <person name="Turroni F."/>
            <person name="Duranti S."/>
            <person name="Mancabelli L."/>
            <person name="Mangifesta M."/>
            <person name="Ferrario C."/>
            <person name="Modesto M."/>
            <person name="Mattarelli P."/>
            <person name="Jiri K."/>
            <person name="van Sinderen D."/>
            <person name="Ventura M."/>
        </authorList>
    </citation>
    <scope>NUCLEOTIDE SEQUENCE [LARGE SCALE GENOMIC DNA]</scope>
    <source>
        <strain evidence="2 3">DSM 24744</strain>
    </source>
</reference>
<dbReference type="OrthoDB" id="81897at2"/>
<keyword evidence="1" id="KW-0472">Membrane</keyword>
<feature type="transmembrane region" description="Helical" evidence="1">
    <location>
        <begin position="290"/>
        <end position="311"/>
    </location>
</feature>
<organism evidence="2 3">
    <name type="scientific">Pseudoscardovia suis</name>
    <dbReference type="NCBI Taxonomy" id="987063"/>
    <lineage>
        <taxon>Bacteria</taxon>
        <taxon>Bacillati</taxon>
        <taxon>Actinomycetota</taxon>
        <taxon>Actinomycetes</taxon>
        <taxon>Bifidobacteriales</taxon>
        <taxon>Bifidobacteriaceae</taxon>
        <taxon>Pseudoscardovia</taxon>
    </lineage>
</organism>